<dbReference type="KEGG" id="pma:Pro_1115"/>
<dbReference type="GO" id="GO:0003677">
    <property type="term" value="F:DNA binding"/>
    <property type="evidence" value="ECO:0007669"/>
    <property type="project" value="InterPro"/>
</dbReference>
<dbReference type="STRING" id="167539.Pro_1115"/>
<keyword evidence="2" id="KW-1185">Reference proteome</keyword>
<dbReference type="EnsemblBacteria" id="AAQ00160">
    <property type="protein sequence ID" value="AAQ00160"/>
    <property type="gene ID" value="Pro_1115"/>
</dbReference>
<dbReference type="AlphaFoldDB" id="Q7VBH7"/>
<dbReference type="Proteomes" id="UP000001420">
    <property type="component" value="Chromosome"/>
</dbReference>
<evidence type="ECO:0008006" key="3">
    <source>
        <dbReference type="Google" id="ProtNLM"/>
    </source>
</evidence>
<protein>
    <recommendedName>
        <fullName evidence="3">Helix-turn-helix protein</fullName>
    </recommendedName>
</protein>
<proteinExistence type="predicted"/>
<dbReference type="RefSeq" id="WP_011125267.1">
    <property type="nucleotide sequence ID" value="NC_005042.1"/>
</dbReference>
<dbReference type="Pfam" id="PF13413">
    <property type="entry name" value="HTH_25"/>
    <property type="match status" value="1"/>
</dbReference>
<dbReference type="SUPFAM" id="SSF47413">
    <property type="entry name" value="lambda repressor-like DNA-binding domains"/>
    <property type="match status" value="1"/>
</dbReference>
<evidence type="ECO:0000313" key="1">
    <source>
        <dbReference type="EMBL" id="AAQ00160.1"/>
    </source>
</evidence>
<dbReference type="PATRIC" id="fig|167539.5.peg.1166"/>
<organism evidence="1 2">
    <name type="scientific">Prochlorococcus marinus (strain SARG / CCMP1375 / SS120)</name>
    <dbReference type="NCBI Taxonomy" id="167539"/>
    <lineage>
        <taxon>Bacteria</taxon>
        <taxon>Bacillati</taxon>
        <taxon>Cyanobacteriota</taxon>
        <taxon>Cyanophyceae</taxon>
        <taxon>Synechococcales</taxon>
        <taxon>Prochlorococcaceae</taxon>
        <taxon>Prochlorococcus</taxon>
    </lineage>
</organism>
<reference evidence="1 2" key="1">
    <citation type="journal article" date="2003" name="Proc. Natl. Acad. Sci. U.S.A.">
        <title>Genome sequence of the cyanobacterium Prochlorococcus marinus SS120, a nearly minimal oxyphototrophic genome.</title>
        <authorList>
            <person name="Dufresne A."/>
            <person name="Salanoubat M."/>
            <person name="Partensky F."/>
            <person name="Artiguenave F."/>
            <person name="Axmann I.M."/>
            <person name="Barbe V."/>
            <person name="Duprat S."/>
            <person name="Galperin M.Y."/>
            <person name="Koonin E.V."/>
            <person name="Le Gall F."/>
            <person name="Makarova K.S."/>
            <person name="Ostrowski M."/>
            <person name="Oztas S."/>
            <person name="Robert C."/>
            <person name="Rogozin I.B."/>
            <person name="Scanlan D.J."/>
            <person name="Tandeau de Marsac N."/>
            <person name="Weissenbach J."/>
            <person name="Wincker P."/>
            <person name="Wolf Y.I."/>
            <person name="Hess W.R."/>
        </authorList>
    </citation>
    <scope>NUCLEOTIDE SEQUENCE [LARGE SCALE GENOMIC DNA]</scope>
    <source>
        <strain evidence="2">SARG / CCMP1375 / SS120</strain>
    </source>
</reference>
<dbReference type="eggNOG" id="COG1426">
    <property type="taxonomic scope" value="Bacteria"/>
</dbReference>
<accession>Q7VBH7</accession>
<dbReference type="InterPro" id="IPR010982">
    <property type="entry name" value="Lambda_DNA-bd_dom_sf"/>
</dbReference>
<sequence length="164" mass="18981">MFKKLDFLRGQVIDSNIKRDKLSDRLLKEAGLLLKKEREKQQLTRSILSIKTKISVAVIEAIENGWSSQLPEQTYLYPMLRILEIELGLEKFSLGEITQAESKKKVKDNENLAGDKIMPFLSRWPSSMLYSTCIFLTIFLLNRHHIFLSKQNVQTISPMINVVK</sequence>
<dbReference type="Gene3D" id="1.10.260.40">
    <property type="entry name" value="lambda repressor-like DNA-binding domains"/>
    <property type="match status" value="1"/>
</dbReference>
<gene>
    <name evidence="1" type="ordered locus">Pro_1115</name>
</gene>
<dbReference type="HOGENOM" id="CLU_1617533_0_0_3"/>
<dbReference type="EMBL" id="AE017126">
    <property type="protein sequence ID" value="AAQ00160.1"/>
    <property type="molecule type" value="Genomic_DNA"/>
</dbReference>
<evidence type="ECO:0000313" key="2">
    <source>
        <dbReference type="Proteomes" id="UP000001420"/>
    </source>
</evidence>
<dbReference type="OrthoDB" id="540768at2"/>
<name>Q7VBH7_PROMA</name>